<dbReference type="InterPro" id="IPR019787">
    <property type="entry name" value="Znf_PHD-finger"/>
</dbReference>
<feature type="compositionally biased region" description="Low complexity" evidence="11">
    <location>
        <begin position="203"/>
        <end position="218"/>
    </location>
</feature>
<dbReference type="InterPro" id="IPR024610">
    <property type="entry name" value="ING_N_histone-binding"/>
</dbReference>
<dbReference type="Pfam" id="PF12998">
    <property type="entry name" value="ING"/>
    <property type="match status" value="1"/>
</dbReference>
<dbReference type="CDD" id="cd15505">
    <property type="entry name" value="PHD_ING"/>
    <property type="match status" value="1"/>
</dbReference>
<evidence type="ECO:0000256" key="9">
    <source>
        <dbReference type="PROSITE-ProRule" id="PRU00146"/>
    </source>
</evidence>
<reference evidence="13" key="1">
    <citation type="submission" date="2022-12" db="EMBL/GenBank/DDBJ databases">
        <title>Genome assemblies of Blomia tropicalis.</title>
        <authorList>
            <person name="Cui Y."/>
        </authorList>
    </citation>
    <scope>NUCLEOTIDE SEQUENCE</scope>
    <source>
        <tissue evidence="13">Adult mites</tissue>
    </source>
</reference>
<dbReference type="PANTHER" id="PTHR10333:SF89">
    <property type="entry name" value="INHIBITOR OF GROWTH PROTEIN"/>
    <property type="match status" value="1"/>
</dbReference>
<evidence type="ECO:0000313" key="13">
    <source>
        <dbReference type="EMBL" id="KAJ6221981.1"/>
    </source>
</evidence>
<dbReference type="EMBL" id="JAPWDV010000001">
    <property type="protein sequence ID" value="KAJ6221981.1"/>
    <property type="molecule type" value="Genomic_DNA"/>
</dbReference>
<feature type="site" description="Histone H3K4me3 binding" evidence="7">
    <location>
        <position position="339"/>
    </location>
</feature>
<feature type="binding site" evidence="8">
    <location>
        <position position="327"/>
    </location>
    <ligand>
        <name>Zn(2+)</name>
        <dbReference type="ChEBI" id="CHEBI:29105"/>
        <label>1</label>
    </ligand>
</feature>
<evidence type="ECO:0000256" key="5">
    <source>
        <dbReference type="ARBA" id="ARBA00022833"/>
    </source>
</evidence>
<dbReference type="PROSITE" id="PS50016">
    <property type="entry name" value="ZF_PHD_2"/>
    <property type="match status" value="1"/>
</dbReference>
<feature type="domain" description="PHD-type" evidence="12">
    <location>
        <begin position="322"/>
        <end position="371"/>
    </location>
</feature>
<evidence type="ECO:0000256" key="2">
    <source>
        <dbReference type="ARBA" id="ARBA00010210"/>
    </source>
</evidence>
<accession>A0A9Q0RQJ4</accession>
<gene>
    <name evidence="13" type="ORF">RDWZM_000526</name>
</gene>
<comment type="subunit">
    <text evidence="10">Component of an histone acetyltransferase complex. Interacts with H3K4me3 and to a lesser extent with H3K4me2.</text>
</comment>
<feature type="binding site" evidence="8">
    <location>
        <position position="365"/>
    </location>
    <ligand>
        <name>Zn(2+)</name>
        <dbReference type="ChEBI" id="CHEBI:29105"/>
        <label>2</label>
    </ligand>
</feature>
<feature type="site" description="Histone H3K4me3 binding" evidence="7">
    <location>
        <position position="324"/>
    </location>
</feature>
<keyword evidence="14" id="KW-1185">Reference proteome</keyword>
<dbReference type="GO" id="GO:0006325">
    <property type="term" value="P:chromatin organization"/>
    <property type="evidence" value="ECO:0007669"/>
    <property type="project" value="UniProtKB-KW"/>
</dbReference>
<dbReference type="Gene3D" id="6.10.140.1740">
    <property type="match status" value="1"/>
</dbReference>
<feature type="binding site" evidence="8">
    <location>
        <position position="349"/>
    </location>
    <ligand>
        <name>Zn(2+)</name>
        <dbReference type="ChEBI" id="CHEBI:29105"/>
        <label>1</label>
    </ligand>
</feature>
<evidence type="ECO:0000313" key="14">
    <source>
        <dbReference type="Proteomes" id="UP001142055"/>
    </source>
</evidence>
<keyword evidence="10" id="KW-0156">Chromatin regulator</keyword>
<evidence type="ECO:0000256" key="7">
    <source>
        <dbReference type="PIRSR" id="PIRSR628651-50"/>
    </source>
</evidence>
<dbReference type="PROSITE" id="PS01359">
    <property type="entry name" value="ZF_PHD_1"/>
    <property type="match status" value="1"/>
</dbReference>
<feature type="site" description="Histone H3K4me3 binding" evidence="7">
    <location>
        <position position="335"/>
    </location>
</feature>
<evidence type="ECO:0000256" key="1">
    <source>
        <dbReference type="ARBA" id="ARBA00004123"/>
    </source>
</evidence>
<dbReference type="InterPro" id="IPR013083">
    <property type="entry name" value="Znf_RING/FYVE/PHD"/>
</dbReference>
<dbReference type="GO" id="GO:0008270">
    <property type="term" value="F:zinc ion binding"/>
    <property type="evidence" value="ECO:0007669"/>
    <property type="project" value="UniProtKB-KW"/>
</dbReference>
<feature type="compositionally biased region" description="Basic and acidic residues" evidence="11">
    <location>
        <begin position="190"/>
        <end position="200"/>
    </location>
</feature>
<keyword evidence="5 8" id="KW-0862">Zinc</keyword>
<feature type="binding site" evidence="8">
    <location>
        <position position="368"/>
    </location>
    <ligand>
        <name>Zn(2+)</name>
        <dbReference type="ChEBI" id="CHEBI:29105"/>
        <label>2</label>
    </ligand>
</feature>
<dbReference type="SUPFAM" id="SSF57903">
    <property type="entry name" value="FYVE/PHD zinc finger"/>
    <property type="match status" value="1"/>
</dbReference>
<dbReference type="InterPro" id="IPR001965">
    <property type="entry name" value="Znf_PHD"/>
</dbReference>
<evidence type="ECO:0000256" key="11">
    <source>
        <dbReference type="SAM" id="MobiDB-lite"/>
    </source>
</evidence>
<comment type="similarity">
    <text evidence="2 10">Belongs to the ING family.</text>
</comment>
<evidence type="ECO:0000256" key="4">
    <source>
        <dbReference type="ARBA" id="ARBA00022771"/>
    </source>
</evidence>
<dbReference type="AlphaFoldDB" id="A0A9Q0RQJ4"/>
<evidence type="ECO:0000256" key="3">
    <source>
        <dbReference type="ARBA" id="ARBA00022723"/>
    </source>
</evidence>
<keyword evidence="6 10" id="KW-0539">Nucleus</keyword>
<feature type="compositionally biased region" description="Gly residues" evidence="11">
    <location>
        <begin position="219"/>
        <end position="232"/>
    </location>
</feature>
<comment type="domain">
    <text evidence="10">The PHD-type zinc finger mediates the binding to H3K4me3.</text>
</comment>
<feature type="region of interest" description="Disordered" evidence="11">
    <location>
        <begin position="124"/>
        <end position="314"/>
    </location>
</feature>
<dbReference type="OMA" id="KCVIEWF"/>
<dbReference type="InterPro" id="IPR019786">
    <property type="entry name" value="Zinc_finger_PHD-type_CS"/>
</dbReference>
<evidence type="ECO:0000259" key="12">
    <source>
        <dbReference type="PROSITE" id="PS50016"/>
    </source>
</evidence>
<feature type="binding site" evidence="8">
    <location>
        <position position="325"/>
    </location>
    <ligand>
        <name>Zn(2+)</name>
        <dbReference type="ChEBI" id="CHEBI:29105"/>
        <label>1</label>
    </ligand>
</feature>
<dbReference type="InterPro" id="IPR028651">
    <property type="entry name" value="ING_fam"/>
</dbReference>
<feature type="binding site" evidence="8">
    <location>
        <position position="338"/>
    </location>
    <ligand>
        <name>Zn(2+)</name>
        <dbReference type="ChEBI" id="CHEBI:29105"/>
        <label>2</label>
    </ligand>
</feature>
<organism evidence="13 14">
    <name type="scientific">Blomia tropicalis</name>
    <name type="common">Mite</name>
    <dbReference type="NCBI Taxonomy" id="40697"/>
    <lineage>
        <taxon>Eukaryota</taxon>
        <taxon>Metazoa</taxon>
        <taxon>Ecdysozoa</taxon>
        <taxon>Arthropoda</taxon>
        <taxon>Chelicerata</taxon>
        <taxon>Arachnida</taxon>
        <taxon>Acari</taxon>
        <taxon>Acariformes</taxon>
        <taxon>Sarcoptiformes</taxon>
        <taxon>Astigmata</taxon>
        <taxon>Glycyphagoidea</taxon>
        <taxon>Echimyopodidae</taxon>
        <taxon>Blomia</taxon>
    </lineage>
</organism>
<dbReference type="OrthoDB" id="5411773at2759"/>
<dbReference type="InterPro" id="IPR011011">
    <property type="entry name" value="Znf_FYVE_PHD"/>
</dbReference>
<name>A0A9Q0RQJ4_BLOTA</name>
<evidence type="ECO:0000256" key="8">
    <source>
        <dbReference type="PIRSR" id="PIRSR628651-51"/>
    </source>
</evidence>
<evidence type="ECO:0000256" key="6">
    <source>
        <dbReference type="ARBA" id="ARBA00023242"/>
    </source>
</evidence>
<feature type="compositionally biased region" description="Polar residues" evidence="11">
    <location>
        <begin position="168"/>
        <end position="189"/>
    </location>
</feature>
<dbReference type="SMART" id="SM00249">
    <property type="entry name" value="PHD"/>
    <property type="match status" value="1"/>
</dbReference>
<feature type="binding site" evidence="8">
    <location>
        <position position="352"/>
    </location>
    <ligand>
        <name>Zn(2+)</name>
        <dbReference type="ChEBI" id="CHEBI:29105"/>
        <label>1</label>
    </ligand>
</feature>
<dbReference type="GO" id="GO:0005634">
    <property type="term" value="C:nucleus"/>
    <property type="evidence" value="ECO:0007669"/>
    <property type="project" value="UniProtKB-SubCell"/>
</dbReference>
<comment type="caution">
    <text evidence="13">The sequence shown here is derived from an EMBL/GenBank/DDBJ whole genome shotgun (WGS) entry which is preliminary data.</text>
</comment>
<feature type="binding site" evidence="8">
    <location>
        <position position="343"/>
    </location>
    <ligand>
        <name>Zn(2+)</name>
        <dbReference type="ChEBI" id="CHEBI:29105"/>
        <label>2</label>
    </ligand>
</feature>
<dbReference type="Proteomes" id="UP001142055">
    <property type="component" value="Chromosome 1"/>
</dbReference>
<dbReference type="GO" id="GO:0045893">
    <property type="term" value="P:positive regulation of DNA-templated transcription"/>
    <property type="evidence" value="ECO:0007669"/>
    <property type="project" value="TreeGrafter"/>
</dbReference>
<keyword evidence="3 8" id="KW-0479">Metal-binding</keyword>
<protein>
    <recommendedName>
        <fullName evidence="10">Inhibitor of growth protein</fullName>
    </recommendedName>
</protein>
<sequence length="378" mass="42259">MSNAHTQSPEQIVTAYIEHFLDVVESLPNSISRLVSLIHEIDIKRYKIVKTLDLQMKVFLDTKTSMSHSEQMKALNDLLHLQVQLQNFSDSRLAYTQNIYDQIDIKSRQLDTQSRLATNAMSNYFHNHSSNNSNNSNSHERYSNTNGNVNVSSQNSSKTTNSSASTVLNQNANISRSESTVSERLNSSSKEYKETKETSLKESNSTNSNSNNGSVQIGSGVGSGNGGNGGGKRTSRRSNGMNNKKDQDSNGGSGDEQIATTGTVDRNITGTTNNKRVTKRQLKTVDKSSTNKNDNNKRRKNSLNYNESQSDEVYNQVDPDEPTYCLCEQVSYGEMICCDNPNCKIEWFHFVCVSLTAIPKGRWFCPKCRGERSNIQRK</sequence>
<dbReference type="SMART" id="SM01408">
    <property type="entry name" value="ING"/>
    <property type="match status" value="1"/>
</dbReference>
<comment type="subcellular location">
    <subcellularLocation>
        <location evidence="1 10">Nucleus</location>
    </subcellularLocation>
</comment>
<dbReference type="FunFam" id="3.30.40.10:FF:000021">
    <property type="entry name" value="Inhibitor of growth 2b"/>
    <property type="match status" value="1"/>
</dbReference>
<keyword evidence="4 9" id="KW-0863">Zinc-finger</keyword>
<comment type="function">
    <text evidence="10">Component of an histone acetyltransferase complex.</text>
</comment>
<feature type="compositionally biased region" description="Polar residues" evidence="11">
    <location>
        <begin position="258"/>
        <end position="275"/>
    </location>
</feature>
<evidence type="ECO:0000256" key="10">
    <source>
        <dbReference type="RuleBase" id="RU361213"/>
    </source>
</evidence>
<dbReference type="PANTHER" id="PTHR10333">
    <property type="entry name" value="INHIBITOR OF GROWTH PROTEIN"/>
    <property type="match status" value="1"/>
</dbReference>
<feature type="site" description="Histone H3K4me3 binding" evidence="7">
    <location>
        <position position="347"/>
    </location>
</feature>
<feature type="compositionally biased region" description="Low complexity" evidence="11">
    <location>
        <begin position="126"/>
        <end position="167"/>
    </location>
</feature>
<dbReference type="Gene3D" id="3.30.40.10">
    <property type="entry name" value="Zinc/RING finger domain, C3HC4 (zinc finger)"/>
    <property type="match status" value="1"/>
</dbReference>
<proteinExistence type="inferred from homology"/>